<dbReference type="PANTHER" id="PTHR37023:SF1">
    <property type="entry name" value="ISSOD25 TRANSPOSASE TNPA_ISSOD25"/>
    <property type="match status" value="1"/>
</dbReference>
<gene>
    <name evidence="2" type="ORF">PNU63_17005</name>
</gene>
<dbReference type="PANTHER" id="PTHR37023">
    <property type="entry name" value="TRANSPOSASE"/>
    <property type="match status" value="1"/>
</dbReference>
<reference evidence="2" key="1">
    <citation type="submission" date="2023-01" db="EMBL/GenBank/DDBJ databases">
        <title>Human gut microbiome strain richness.</title>
        <authorList>
            <person name="Chen-Liaw A."/>
        </authorList>
    </citation>
    <scope>NUCLEOTIDE SEQUENCE</scope>
    <source>
        <strain evidence="2">1001217st1_A9_1001217B_191108</strain>
    </source>
</reference>
<feature type="domain" description="Transposase zinc-binding" evidence="1">
    <location>
        <begin position="9"/>
        <end position="98"/>
    </location>
</feature>
<dbReference type="Pfam" id="PF14319">
    <property type="entry name" value="Zn_Tnp_IS91"/>
    <property type="match status" value="1"/>
</dbReference>
<dbReference type="InterPro" id="IPR026889">
    <property type="entry name" value="Zn_Tnp"/>
</dbReference>
<name>A0AB35J890_MEDGN</name>
<dbReference type="RefSeq" id="WP_272107386.1">
    <property type="nucleotide sequence ID" value="NZ_JAQMLO010000043.1"/>
</dbReference>
<evidence type="ECO:0000313" key="2">
    <source>
        <dbReference type="EMBL" id="MDB8740445.1"/>
    </source>
</evidence>
<evidence type="ECO:0000313" key="3">
    <source>
        <dbReference type="Proteomes" id="UP001211731"/>
    </source>
</evidence>
<dbReference type="Proteomes" id="UP001211731">
    <property type="component" value="Unassembled WGS sequence"/>
</dbReference>
<dbReference type="AlphaFoldDB" id="A0AB35J890"/>
<dbReference type="EMBL" id="JAQMLR010000047">
    <property type="protein sequence ID" value="MDB8740445.1"/>
    <property type="molecule type" value="Genomic_DNA"/>
</dbReference>
<protein>
    <submittedName>
        <fullName evidence="2">Transposase zinc-binding domain-containing protein</fullName>
    </submittedName>
</protein>
<comment type="caution">
    <text evidence="2">The sequence shown here is derived from an EMBL/GenBank/DDBJ whole genome shotgun (WGS) entry which is preliminary data.</text>
</comment>
<sequence>MNKPTVQDIFRHFYTAYLEKYSPSPEQAKTARNILNCKTGAYGANISVCEDCGAVQIHYNSCRNRCCPMCQAVPKEMWMDARREDVLDAPYFHLVFTVPDILNPVIYSNQKLLYDTLYHAASATIQELTSDPKHLGASVGYICILHTWGSEMNF</sequence>
<accession>A0AB35J890</accession>
<organism evidence="2 3">
    <name type="scientific">Mediterraneibacter gnavus</name>
    <name type="common">Ruminococcus gnavus</name>
    <dbReference type="NCBI Taxonomy" id="33038"/>
    <lineage>
        <taxon>Bacteria</taxon>
        <taxon>Bacillati</taxon>
        <taxon>Bacillota</taxon>
        <taxon>Clostridia</taxon>
        <taxon>Lachnospirales</taxon>
        <taxon>Lachnospiraceae</taxon>
        <taxon>Mediterraneibacter</taxon>
    </lineage>
</organism>
<proteinExistence type="predicted"/>
<feature type="non-terminal residue" evidence="2">
    <location>
        <position position="154"/>
    </location>
</feature>
<evidence type="ECO:0000259" key="1">
    <source>
        <dbReference type="Pfam" id="PF14319"/>
    </source>
</evidence>